<dbReference type="Proteomes" id="UP001285921">
    <property type="component" value="Unassembled WGS sequence"/>
</dbReference>
<keyword evidence="1" id="KW-0812">Transmembrane</keyword>
<dbReference type="EMBL" id="BTCL01000005">
    <property type="protein sequence ID" value="GMK44742.1"/>
    <property type="molecule type" value="Genomic_DNA"/>
</dbReference>
<keyword evidence="1" id="KW-0472">Membrane</keyword>
<feature type="transmembrane region" description="Helical" evidence="1">
    <location>
        <begin position="7"/>
        <end position="25"/>
    </location>
</feature>
<evidence type="ECO:0000256" key="1">
    <source>
        <dbReference type="SAM" id="Phobius"/>
    </source>
</evidence>
<gene>
    <name evidence="2" type="ORF">PghCCS26_18700</name>
</gene>
<evidence type="ECO:0000313" key="2">
    <source>
        <dbReference type="EMBL" id="GMK44742.1"/>
    </source>
</evidence>
<organism evidence="2 3">
    <name type="scientific">Paenibacillus glycanilyticus</name>
    <dbReference type="NCBI Taxonomy" id="126569"/>
    <lineage>
        <taxon>Bacteria</taxon>
        <taxon>Bacillati</taxon>
        <taxon>Bacillota</taxon>
        <taxon>Bacilli</taxon>
        <taxon>Bacillales</taxon>
        <taxon>Paenibacillaceae</taxon>
        <taxon>Paenibacillus</taxon>
    </lineage>
</organism>
<evidence type="ECO:0000313" key="3">
    <source>
        <dbReference type="Proteomes" id="UP001285921"/>
    </source>
</evidence>
<accession>A0ABQ6NI08</accession>
<protein>
    <recommendedName>
        <fullName evidence="4">DUF4362 domain-containing protein</fullName>
    </recommendedName>
</protein>
<comment type="caution">
    <text evidence="2">The sequence shown here is derived from an EMBL/GenBank/DDBJ whole genome shotgun (WGS) entry which is preliminary data.</text>
</comment>
<evidence type="ECO:0008006" key="4">
    <source>
        <dbReference type="Google" id="ProtNLM"/>
    </source>
</evidence>
<proteinExistence type="predicted"/>
<name>A0ABQ6NI08_9BACL</name>
<reference evidence="2 3" key="1">
    <citation type="submission" date="2023-05" db="EMBL/GenBank/DDBJ databases">
        <title>Draft genome of Paenibacillus sp. CCS26.</title>
        <authorList>
            <person name="Akita H."/>
            <person name="Shinto Y."/>
            <person name="Kimura Z."/>
        </authorList>
    </citation>
    <scope>NUCLEOTIDE SEQUENCE [LARGE SCALE GENOMIC DNA]</scope>
    <source>
        <strain evidence="2 3">CCS26</strain>
    </source>
</reference>
<sequence>MNTKLTIGVLIGIIAVLVIILTLTLTQNNSSTTNDTQNIILTRFDKKDIKRLNELVQRHNNGDGDYLMLIPPVIDGGYWIYDVRSNGKEITWTIDNTRDGMSAENDRGKKVYQCKSISLNEKSDSYEYMLDKCENLGDKSIPIFRISK</sequence>
<dbReference type="RefSeq" id="WP_317979688.1">
    <property type="nucleotide sequence ID" value="NZ_BTCL01000005.1"/>
</dbReference>
<keyword evidence="1" id="KW-1133">Transmembrane helix</keyword>
<keyword evidence="3" id="KW-1185">Reference proteome</keyword>